<gene>
    <name evidence="1" type="ORF">L6164_024558</name>
</gene>
<dbReference type="Proteomes" id="UP000828941">
    <property type="component" value="Chromosome 10"/>
</dbReference>
<dbReference type="EMBL" id="CM039435">
    <property type="protein sequence ID" value="KAI4316589.1"/>
    <property type="molecule type" value="Genomic_DNA"/>
</dbReference>
<evidence type="ECO:0000313" key="1">
    <source>
        <dbReference type="EMBL" id="KAI4316589.1"/>
    </source>
</evidence>
<sequence>MFFFDEEEVQFPFPCPITADEIQELLSFIDQSGDPASPNSGSQDSNRSVYSMDERRRGRKISNRESARRSRWRKKQRLENLTNKANQLKMENRELKYRLGMTMHCHLKVSGQNEQLRSEAISLMTRLSDLCRIIGTVHSQ</sequence>
<reference evidence="1 2" key="1">
    <citation type="journal article" date="2022" name="DNA Res.">
        <title>Chromosomal-level genome assembly of the orchid tree Bauhinia variegata (Leguminosae; Cercidoideae) supports the allotetraploid origin hypothesis of Bauhinia.</title>
        <authorList>
            <person name="Zhong Y."/>
            <person name="Chen Y."/>
            <person name="Zheng D."/>
            <person name="Pang J."/>
            <person name="Liu Y."/>
            <person name="Luo S."/>
            <person name="Meng S."/>
            <person name="Qian L."/>
            <person name="Wei D."/>
            <person name="Dai S."/>
            <person name="Zhou R."/>
        </authorList>
    </citation>
    <scope>NUCLEOTIDE SEQUENCE [LARGE SCALE GENOMIC DNA]</scope>
    <source>
        <strain evidence="1">BV-YZ2020</strain>
    </source>
</reference>
<organism evidence="1 2">
    <name type="scientific">Bauhinia variegata</name>
    <name type="common">Purple orchid tree</name>
    <name type="synonym">Phanera variegata</name>
    <dbReference type="NCBI Taxonomy" id="167791"/>
    <lineage>
        <taxon>Eukaryota</taxon>
        <taxon>Viridiplantae</taxon>
        <taxon>Streptophyta</taxon>
        <taxon>Embryophyta</taxon>
        <taxon>Tracheophyta</taxon>
        <taxon>Spermatophyta</taxon>
        <taxon>Magnoliopsida</taxon>
        <taxon>eudicotyledons</taxon>
        <taxon>Gunneridae</taxon>
        <taxon>Pentapetalae</taxon>
        <taxon>rosids</taxon>
        <taxon>fabids</taxon>
        <taxon>Fabales</taxon>
        <taxon>Fabaceae</taxon>
        <taxon>Cercidoideae</taxon>
        <taxon>Cercideae</taxon>
        <taxon>Bauhiniinae</taxon>
        <taxon>Bauhinia</taxon>
    </lineage>
</organism>
<name>A0ACB9LXL1_BAUVA</name>
<proteinExistence type="predicted"/>
<accession>A0ACB9LXL1</accession>
<comment type="caution">
    <text evidence="1">The sequence shown here is derived from an EMBL/GenBank/DDBJ whole genome shotgun (WGS) entry which is preliminary data.</text>
</comment>
<protein>
    <submittedName>
        <fullName evidence="1">Uncharacterized protein</fullName>
    </submittedName>
</protein>
<keyword evidence="2" id="KW-1185">Reference proteome</keyword>
<evidence type="ECO:0000313" key="2">
    <source>
        <dbReference type="Proteomes" id="UP000828941"/>
    </source>
</evidence>